<comment type="caution">
    <text evidence="1">The sequence shown here is derived from an EMBL/GenBank/DDBJ whole genome shotgun (WGS) entry which is preliminary data.</text>
</comment>
<reference evidence="1 2" key="1">
    <citation type="submission" date="2018-05" db="EMBL/GenBank/DDBJ databases">
        <title>Evolution of GPA BGCs.</title>
        <authorList>
            <person name="Waglechner N."/>
            <person name="Wright G.D."/>
        </authorList>
    </citation>
    <scope>NUCLEOTIDE SEQUENCE [LARGE SCALE GENOMIC DNA]</scope>
    <source>
        <strain evidence="1 2">A82846</strain>
    </source>
</reference>
<dbReference type="Proteomes" id="UP000287547">
    <property type="component" value="Unassembled WGS sequence"/>
</dbReference>
<evidence type="ECO:0000313" key="1">
    <source>
        <dbReference type="EMBL" id="RSM85280.1"/>
    </source>
</evidence>
<name>A0A428ZBB9_KIBAR</name>
<gene>
    <name evidence="1" type="ORF">DMH04_18510</name>
</gene>
<protein>
    <submittedName>
        <fullName evidence="1">Uncharacterized protein</fullName>
    </submittedName>
</protein>
<accession>A0A428ZBB9</accession>
<evidence type="ECO:0000313" key="2">
    <source>
        <dbReference type="Proteomes" id="UP000287547"/>
    </source>
</evidence>
<dbReference type="AlphaFoldDB" id="A0A428ZBB9"/>
<organism evidence="1 2">
    <name type="scientific">Kibdelosporangium aridum</name>
    <dbReference type="NCBI Taxonomy" id="2030"/>
    <lineage>
        <taxon>Bacteria</taxon>
        <taxon>Bacillati</taxon>
        <taxon>Actinomycetota</taxon>
        <taxon>Actinomycetes</taxon>
        <taxon>Pseudonocardiales</taxon>
        <taxon>Pseudonocardiaceae</taxon>
        <taxon>Kibdelosporangium</taxon>
    </lineage>
</organism>
<sequence length="89" mass="9526">MAMTDTHSSHAAEDLDVPSAVTTVIHDPLRDEILLRLTGAVMLPPGSLVDLPGGEIARVSAVRLNLCDAHNPTLVVHVTRSYRSFEGTP</sequence>
<proteinExistence type="predicted"/>
<dbReference type="EMBL" id="QHKI01000013">
    <property type="protein sequence ID" value="RSM85280.1"/>
    <property type="molecule type" value="Genomic_DNA"/>
</dbReference>